<name>A0A6P2C283_9ACTN</name>
<protein>
    <recommendedName>
        <fullName evidence="8">Tyrosine--tRNA ligase</fullName>
        <ecNumber evidence="8">6.1.1.1</ecNumber>
    </recommendedName>
    <alternativeName>
        <fullName evidence="8">Tyrosyl-tRNA synthetase</fullName>
        <shortName evidence="8">TyrRS</shortName>
    </alternativeName>
</protein>
<dbReference type="InterPro" id="IPR002305">
    <property type="entry name" value="aa-tRNA-synth_Ic"/>
</dbReference>
<dbReference type="SUPFAM" id="SSF55174">
    <property type="entry name" value="Alpha-L RNA-binding motif"/>
    <property type="match status" value="1"/>
</dbReference>
<keyword evidence="4 9" id="KW-0694">RNA-binding</keyword>
<dbReference type="PRINTS" id="PR01040">
    <property type="entry name" value="TRNASYNTHTYR"/>
</dbReference>
<dbReference type="GO" id="GO:0005524">
    <property type="term" value="F:ATP binding"/>
    <property type="evidence" value="ECO:0007669"/>
    <property type="project" value="UniProtKB-UniRule"/>
</dbReference>
<accession>A0A6P2C283</accession>
<dbReference type="Gene3D" id="3.10.290.10">
    <property type="entry name" value="RNA-binding S4 domain"/>
    <property type="match status" value="1"/>
</dbReference>
<comment type="function">
    <text evidence="8">Catalyzes the attachment of tyrosine to tRNA(Tyr) in a two-step reaction: tyrosine is first activated by ATP to form Tyr-AMP and then transferred to the acceptor end of tRNA(Tyr).</text>
</comment>
<dbReference type="GO" id="GO:0006437">
    <property type="term" value="P:tyrosyl-tRNA aminoacylation"/>
    <property type="evidence" value="ECO:0007669"/>
    <property type="project" value="UniProtKB-UniRule"/>
</dbReference>
<evidence type="ECO:0000313" key="11">
    <source>
        <dbReference type="EMBL" id="TVZ04401.1"/>
    </source>
</evidence>
<dbReference type="InterPro" id="IPR024107">
    <property type="entry name" value="Tyr-tRNA-ligase_bac_1"/>
</dbReference>
<sequence>MDFLADLETRGLIQDSTDRDALRARIEAGPVGVYYGCDPSADSLQVGNLIGLLVLRRFADAGHNAIALAGGATGMIGDPGGKSKERNLLDGPTLKQNTRRIADQLDRISRVSLVNNLDWTEPVTLLEFLRDVGKHASVNQMIARESVKARLESENGISYTEFSYQLLQANDYLHLSRKHDVEIQIGGSDQWGNLLAGVDLIRRADGRHVHAFTWPLLLRSDGKKFGKSEEGAVWLAADRTSPYQFFQYWMNVADADIERFLLQLTLLPVAECQAVAAEHAQAPHRRVGQRRLAHEITTIVHGAEATQAAIEASAILFGGSPAGASAQALEFLATEVPTSPFTAGATLAAALAATPLASSLSDARRTIAQGAASVNGETAPEDRPLTEADLLYGRWALLRKGKRNYHLLDAATS</sequence>
<evidence type="ECO:0000256" key="4">
    <source>
        <dbReference type="ARBA" id="ARBA00022884"/>
    </source>
</evidence>
<comment type="caution">
    <text evidence="11">The sequence shown here is derived from an EMBL/GenBank/DDBJ whole genome shotgun (WGS) entry which is preliminary data.</text>
</comment>
<feature type="binding site" evidence="8">
    <location>
        <position position="168"/>
    </location>
    <ligand>
        <name>L-tyrosine</name>
        <dbReference type="ChEBI" id="CHEBI:58315"/>
    </ligand>
</feature>
<evidence type="ECO:0000256" key="8">
    <source>
        <dbReference type="HAMAP-Rule" id="MF_02006"/>
    </source>
</evidence>
<keyword evidence="3 8" id="KW-0067">ATP-binding</keyword>
<dbReference type="InterPro" id="IPR036986">
    <property type="entry name" value="S4_RNA-bd_sf"/>
</dbReference>
<feature type="short sequence motif" description="'KMSKS' region" evidence="8">
    <location>
        <begin position="224"/>
        <end position="228"/>
    </location>
</feature>
<comment type="caution">
    <text evidence="8">Lacks conserved residue(s) required for the propagation of feature annotation.</text>
</comment>
<keyword evidence="1 8" id="KW-0436">Ligase</keyword>
<dbReference type="GO" id="GO:0003723">
    <property type="term" value="F:RNA binding"/>
    <property type="evidence" value="ECO:0007669"/>
    <property type="project" value="UniProtKB-KW"/>
</dbReference>
<dbReference type="InterPro" id="IPR024088">
    <property type="entry name" value="Tyr-tRNA-ligase_bac-type"/>
</dbReference>
<evidence type="ECO:0000256" key="9">
    <source>
        <dbReference type="PROSITE-ProRule" id="PRU00182"/>
    </source>
</evidence>
<reference evidence="11 12" key="1">
    <citation type="submission" date="2018-11" db="EMBL/GenBank/DDBJ databases">
        <title>Trebonia kvetii gen.nov., sp.nov., a novel acidophilic actinobacterium, and proposal of the new actinobacterial family Treboniaceae fam. nov.</title>
        <authorList>
            <person name="Rapoport D."/>
            <person name="Sagova-Mareckova M."/>
            <person name="Sedlacek I."/>
            <person name="Provaznik J."/>
            <person name="Kralova S."/>
            <person name="Pavlinic D."/>
            <person name="Benes V."/>
            <person name="Kopecky J."/>
        </authorList>
    </citation>
    <scope>NUCLEOTIDE SEQUENCE [LARGE SCALE GENOMIC DNA]</scope>
    <source>
        <strain evidence="11 12">15Tr583</strain>
    </source>
</reference>
<evidence type="ECO:0000256" key="7">
    <source>
        <dbReference type="ARBA" id="ARBA00048248"/>
    </source>
</evidence>
<organism evidence="11 12">
    <name type="scientific">Trebonia kvetii</name>
    <dbReference type="NCBI Taxonomy" id="2480626"/>
    <lineage>
        <taxon>Bacteria</taxon>
        <taxon>Bacillati</taxon>
        <taxon>Actinomycetota</taxon>
        <taxon>Actinomycetes</taxon>
        <taxon>Streptosporangiales</taxon>
        <taxon>Treboniaceae</taxon>
        <taxon>Trebonia</taxon>
    </lineage>
</organism>
<evidence type="ECO:0000256" key="5">
    <source>
        <dbReference type="ARBA" id="ARBA00022917"/>
    </source>
</evidence>
<evidence type="ECO:0000259" key="10">
    <source>
        <dbReference type="Pfam" id="PF22421"/>
    </source>
</evidence>
<keyword evidence="6 8" id="KW-0030">Aminoacyl-tRNA synthetase</keyword>
<keyword evidence="12" id="KW-1185">Reference proteome</keyword>
<dbReference type="NCBIfam" id="TIGR00234">
    <property type="entry name" value="tyrS"/>
    <property type="match status" value="1"/>
</dbReference>
<evidence type="ECO:0000256" key="3">
    <source>
        <dbReference type="ARBA" id="ARBA00022840"/>
    </source>
</evidence>
<keyword evidence="2 8" id="KW-0547">Nucleotide-binding</keyword>
<comment type="subcellular location">
    <subcellularLocation>
        <location evidence="8">Cytoplasm</location>
    </subcellularLocation>
</comment>
<dbReference type="FunFam" id="1.10.240.10:FF:000001">
    <property type="entry name" value="Tyrosine--tRNA ligase"/>
    <property type="match status" value="1"/>
</dbReference>
<dbReference type="SUPFAM" id="SSF52374">
    <property type="entry name" value="Nucleotidylyl transferase"/>
    <property type="match status" value="1"/>
</dbReference>
<dbReference type="AlphaFoldDB" id="A0A6P2C283"/>
<dbReference type="RefSeq" id="WP_145854321.1">
    <property type="nucleotide sequence ID" value="NZ_RPFW01000003.1"/>
</dbReference>
<dbReference type="PANTHER" id="PTHR11766:SF0">
    <property type="entry name" value="TYROSINE--TRNA LIGASE, MITOCHONDRIAL"/>
    <property type="match status" value="1"/>
</dbReference>
<dbReference type="EMBL" id="RPFW01000003">
    <property type="protein sequence ID" value="TVZ04401.1"/>
    <property type="molecule type" value="Genomic_DNA"/>
</dbReference>
<dbReference type="GO" id="GO:0004831">
    <property type="term" value="F:tyrosine-tRNA ligase activity"/>
    <property type="evidence" value="ECO:0007669"/>
    <property type="project" value="UniProtKB-UniRule"/>
</dbReference>
<dbReference type="Proteomes" id="UP000460272">
    <property type="component" value="Unassembled WGS sequence"/>
</dbReference>
<dbReference type="Pfam" id="PF22421">
    <property type="entry name" value="SYY_C-terminal"/>
    <property type="match status" value="1"/>
</dbReference>
<dbReference type="CDD" id="cd00805">
    <property type="entry name" value="TyrRS_core"/>
    <property type="match status" value="1"/>
</dbReference>
<feature type="binding site" evidence="8">
    <location>
        <position position="227"/>
    </location>
    <ligand>
        <name>ATP</name>
        <dbReference type="ChEBI" id="CHEBI:30616"/>
    </ligand>
</feature>
<dbReference type="OrthoDB" id="9804243at2"/>
<keyword evidence="8" id="KW-0963">Cytoplasm</keyword>
<keyword evidence="5 8" id="KW-0648">Protein biosynthesis</keyword>
<dbReference type="PROSITE" id="PS50889">
    <property type="entry name" value="S4"/>
    <property type="match status" value="1"/>
</dbReference>
<dbReference type="InterPro" id="IPR014729">
    <property type="entry name" value="Rossmann-like_a/b/a_fold"/>
</dbReference>
<evidence type="ECO:0000256" key="6">
    <source>
        <dbReference type="ARBA" id="ARBA00023146"/>
    </source>
</evidence>
<comment type="catalytic activity">
    <reaction evidence="7 8">
        <text>tRNA(Tyr) + L-tyrosine + ATP = L-tyrosyl-tRNA(Tyr) + AMP + diphosphate + H(+)</text>
        <dbReference type="Rhea" id="RHEA:10220"/>
        <dbReference type="Rhea" id="RHEA-COMP:9706"/>
        <dbReference type="Rhea" id="RHEA-COMP:9707"/>
        <dbReference type="ChEBI" id="CHEBI:15378"/>
        <dbReference type="ChEBI" id="CHEBI:30616"/>
        <dbReference type="ChEBI" id="CHEBI:33019"/>
        <dbReference type="ChEBI" id="CHEBI:58315"/>
        <dbReference type="ChEBI" id="CHEBI:78442"/>
        <dbReference type="ChEBI" id="CHEBI:78536"/>
        <dbReference type="ChEBI" id="CHEBI:456215"/>
        <dbReference type="EC" id="6.1.1.1"/>
    </reaction>
</comment>
<proteinExistence type="inferred from homology"/>
<dbReference type="GO" id="GO:0005829">
    <property type="term" value="C:cytosol"/>
    <property type="evidence" value="ECO:0007669"/>
    <property type="project" value="TreeGrafter"/>
</dbReference>
<comment type="similarity">
    <text evidence="8">Belongs to the class-I aminoacyl-tRNA synthetase family. TyrS type 1 subfamily.</text>
</comment>
<dbReference type="HAMAP" id="MF_02006">
    <property type="entry name" value="Tyr_tRNA_synth_type1"/>
    <property type="match status" value="1"/>
</dbReference>
<dbReference type="EC" id="6.1.1.1" evidence="8"/>
<dbReference type="Pfam" id="PF00579">
    <property type="entry name" value="tRNA-synt_1b"/>
    <property type="match status" value="1"/>
</dbReference>
<feature type="binding site" evidence="8">
    <location>
        <position position="164"/>
    </location>
    <ligand>
        <name>L-tyrosine</name>
        <dbReference type="ChEBI" id="CHEBI:58315"/>
    </ligand>
</feature>
<evidence type="ECO:0000256" key="2">
    <source>
        <dbReference type="ARBA" id="ARBA00022741"/>
    </source>
</evidence>
<feature type="domain" description="Tyrosine--tRNA ligase SYY-like C-terminal" evidence="10">
    <location>
        <begin position="332"/>
        <end position="408"/>
    </location>
</feature>
<gene>
    <name evidence="8" type="primary">tyrS</name>
    <name evidence="11" type="ORF">EAS64_18730</name>
</gene>
<evidence type="ECO:0000256" key="1">
    <source>
        <dbReference type="ARBA" id="ARBA00022598"/>
    </source>
</evidence>
<dbReference type="Gene3D" id="3.40.50.620">
    <property type="entry name" value="HUPs"/>
    <property type="match status" value="1"/>
</dbReference>
<feature type="binding site" evidence="8">
    <location>
        <position position="34"/>
    </location>
    <ligand>
        <name>L-tyrosine</name>
        <dbReference type="ChEBI" id="CHEBI:58315"/>
    </ligand>
</feature>
<evidence type="ECO:0000313" key="12">
    <source>
        <dbReference type="Proteomes" id="UP000460272"/>
    </source>
</evidence>
<dbReference type="InterPro" id="IPR054608">
    <property type="entry name" value="SYY-like_C"/>
</dbReference>
<dbReference type="InterPro" id="IPR002307">
    <property type="entry name" value="Tyr-tRNA-ligase"/>
</dbReference>
<comment type="subunit">
    <text evidence="8">Homodimer.</text>
</comment>
<dbReference type="PANTHER" id="PTHR11766">
    <property type="entry name" value="TYROSYL-TRNA SYNTHETASE"/>
    <property type="match status" value="1"/>
</dbReference>
<dbReference type="Gene3D" id="1.10.240.10">
    <property type="entry name" value="Tyrosyl-Transfer RNA Synthetase"/>
    <property type="match status" value="1"/>
</dbReference>